<dbReference type="Proteomes" id="UP000708208">
    <property type="component" value="Unassembled WGS sequence"/>
</dbReference>
<dbReference type="EMBL" id="CAJVCH010063611">
    <property type="protein sequence ID" value="CAG7719685.1"/>
    <property type="molecule type" value="Genomic_DNA"/>
</dbReference>
<accession>A0A8J2NZ57</accession>
<dbReference type="AlphaFoldDB" id="A0A8J2NZ57"/>
<keyword evidence="2" id="KW-1185">Reference proteome</keyword>
<comment type="caution">
    <text evidence="1">The sequence shown here is derived from an EMBL/GenBank/DDBJ whole genome shotgun (WGS) entry which is preliminary data.</text>
</comment>
<proteinExistence type="predicted"/>
<sequence length="436" mass="49246">MDATFLGSTPQNSESNIIFCFVANGRISENRIREMFDQRVFKLKDFRDHLVYKKLSQYPVRFLGFAFLKTDKSFNLHNHVREYDYDNVISPKPATEELLKEVLPDLLTKSWELNQSHWEVLNVHPFKSTGAASQKNVSENQSLVIIRFEHSLMDGLSAIELFRVLFKSPFSMPGPVRNAVKLSEMQKIKLWCLIPYELAKTLPFLLRRRFLGKGDPSKSWFYSVSKSIPVSTIKTIKEKFSVNFASILRSCINGGICQVLDEQGQLPPEHIDALSTLGTPDHPGGTTNHMRLVMDVVPLKSLSSLDRLLATDSILKESECQGSTLSTLYLFRLISMFPLAICRSICLTLYILGPSYFLSILPSTTSQDFIDEAEIVDVYVQLSLNSPIGMGIAVWGLNNKQRINILQTPNLFSSDKPITSLTASIVQKLEELGKLN</sequence>
<organism evidence="1 2">
    <name type="scientific">Allacma fusca</name>
    <dbReference type="NCBI Taxonomy" id="39272"/>
    <lineage>
        <taxon>Eukaryota</taxon>
        <taxon>Metazoa</taxon>
        <taxon>Ecdysozoa</taxon>
        <taxon>Arthropoda</taxon>
        <taxon>Hexapoda</taxon>
        <taxon>Collembola</taxon>
        <taxon>Symphypleona</taxon>
        <taxon>Sminthuridae</taxon>
        <taxon>Allacma</taxon>
    </lineage>
</organism>
<evidence type="ECO:0000313" key="2">
    <source>
        <dbReference type="Proteomes" id="UP000708208"/>
    </source>
</evidence>
<reference evidence="1" key="1">
    <citation type="submission" date="2021-06" db="EMBL/GenBank/DDBJ databases">
        <authorList>
            <person name="Hodson N. C."/>
            <person name="Mongue J. A."/>
            <person name="Jaron S. K."/>
        </authorList>
    </citation>
    <scope>NUCLEOTIDE SEQUENCE</scope>
</reference>
<dbReference type="OrthoDB" id="619536at2759"/>
<evidence type="ECO:0008006" key="3">
    <source>
        <dbReference type="Google" id="ProtNLM"/>
    </source>
</evidence>
<protein>
    <recommendedName>
        <fullName evidence="3">Diacylglycerol O-acyltransferase</fullName>
    </recommendedName>
</protein>
<evidence type="ECO:0000313" key="1">
    <source>
        <dbReference type="EMBL" id="CAG7719685.1"/>
    </source>
</evidence>
<gene>
    <name evidence="1" type="ORF">AFUS01_LOCUS8997</name>
</gene>
<name>A0A8J2NZ57_9HEXA</name>